<dbReference type="InterPro" id="IPR011460">
    <property type="entry name" value="Lcl_C"/>
</dbReference>
<dbReference type="PANTHER" id="PTHR35812">
    <property type="entry name" value="LIPOPROTEIN"/>
    <property type="match status" value="1"/>
</dbReference>
<sequence length="157" mass="17472">MGVLLSFNVWALQMCNNAIRASTPNDRFQINEDGTVTDVRTNLVWKRCLEGQTGANCETGNASRFTWQQALQYAKQVGEGWRLPNIKELASIVELKCDDPAINLSAFPNTRSSGVWSSSPVASGTYNAWDVNFGNGGANYYNRYYDNNHVRLVRGGQ</sequence>
<evidence type="ECO:0000313" key="2">
    <source>
        <dbReference type="EMBL" id="OUD14669.1"/>
    </source>
</evidence>
<proteinExistence type="predicted"/>
<reference evidence="2 3" key="1">
    <citation type="submission" date="2016-12" db="EMBL/GenBank/DDBJ databases">
        <title>Thioflexothrix psekupsii D3 genome sequencing and assembly.</title>
        <authorList>
            <person name="Fomenkov A."/>
            <person name="Vincze T."/>
            <person name="Grabovich M."/>
            <person name="Anton B.P."/>
            <person name="Dubinina G."/>
            <person name="Orlova M."/>
            <person name="Belousova E."/>
            <person name="Roberts R.J."/>
        </authorList>
    </citation>
    <scope>NUCLEOTIDE SEQUENCE [LARGE SCALE GENOMIC DNA]</scope>
    <source>
        <strain evidence="2">D3</strain>
    </source>
</reference>
<dbReference type="EMBL" id="MSLT01000012">
    <property type="protein sequence ID" value="OUD14669.1"/>
    <property type="molecule type" value="Genomic_DNA"/>
</dbReference>
<protein>
    <recommendedName>
        <fullName evidence="1">Lcl C-terminal domain-containing protein</fullName>
    </recommendedName>
</protein>
<accession>A0A251X9D4</accession>
<organism evidence="2 3">
    <name type="scientific">Thioflexithrix psekupsensis</name>
    <dbReference type="NCBI Taxonomy" id="1570016"/>
    <lineage>
        <taxon>Bacteria</taxon>
        <taxon>Pseudomonadati</taxon>
        <taxon>Pseudomonadota</taxon>
        <taxon>Gammaproteobacteria</taxon>
        <taxon>Thiotrichales</taxon>
        <taxon>Thioflexithrix</taxon>
    </lineage>
</organism>
<dbReference type="PANTHER" id="PTHR35812:SF1">
    <property type="entry name" value="LIPOPROTEIN"/>
    <property type="match status" value="1"/>
</dbReference>
<comment type="caution">
    <text evidence="2">The sequence shown here is derived from an EMBL/GenBank/DDBJ whole genome shotgun (WGS) entry which is preliminary data.</text>
</comment>
<dbReference type="Pfam" id="PF07603">
    <property type="entry name" value="Lcl_C"/>
    <property type="match status" value="1"/>
</dbReference>
<name>A0A251X9D4_9GAMM</name>
<feature type="domain" description="Lcl C-terminal" evidence="1">
    <location>
        <begin position="34"/>
        <end position="154"/>
    </location>
</feature>
<evidence type="ECO:0000313" key="3">
    <source>
        <dbReference type="Proteomes" id="UP000194798"/>
    </source>
</evidence>
<evidence type="ECO:0000259" key="1">
    <source>
        <dbReference type="Pfam" id="PF07603"/>
    </source>
</evidence>
<dbReference type="AlphaFoldDB" id="A0A251X9D4"/>
<keyword evidence="3" id="KW-1185">Reference proteome</keyword>
<dbReference type="Proteomes" id="UP000194798">
    <property type="component" value="Unassembled WGS sequence"/>
</dbReference>
<gene>
    <name evidence="2" type="ORF">TPSD3_08605</name>
</gene>